<sequence length="172" mass="20367">MSRNEFYEPPGNNEYLAVYIEKDSITVGIRVQKEKYGRLEDSTFNALRLYLNSMNAEKIGEDDLIVINFLTGVTLEEQNRNARSSWNIFEGNYIRKLKKVADVSQYWISTLPKEKLKYFHSNKIDWKQDKQGMIPEVFSPYGLKYGYYIIIRPNGDYYYEIVNSEFGKKPRR</sequence>
<evidence type="ECO:0000313" key="2">
    <source>
        <dbReference type="Proteomes" id="UP001155280"/>
    </source>
</evidence>
<dbReference type="RefSeq" id="WP_241550839.1">
    <property type="nucleotide sequence ID" value="NZ_JANCNS010000001.1"/>
</dbReference>
<comment type="caution">
    <text evidence="1">The sequence shown here is derived from an EMBL/GenBank/DDBJ whole genome shotgun (WGS) entry which is preliminary data.</text>
</comment>
<keyword evidence="2" id="KW-1185">Reference proteome</keyword>
<proteinExistence type="predicted"/>
<evidence type="ECO:0000313" key="1">
    <source>
        <dbReference type="EMBL" id="MCP9198838.1"/>
    </source>
</evidence>
<gene>
    <name evidence="1" type="ORF">MKO06_02900</name>
</gene>
<name>A0A9X2KVV7_9FLAO</name>
<accession>A0A9X2KVV7</accession>
<dbReference type="Proteomes" id="UP001155280">
    <property type="component" value="Unassembled WGS sequence"/>
</dbReference>
<dbReference type="AlphaFoldDB" id="A0A9X2KVV7"/>
<reference evidence="1" key="1">
    <citation type="submission" date="2022-07" db="EMBL/GenBank/DDBJ databases">
        <title>Gramela sediminis sp. nov., isolated from deep-sea sediment of the Indian Ocean.</title>
        <authorList>
            <person name="Shi H."/>
        </authorList>
    </citation>
    <scope>NUCLEOTIDE SEQUENCE</scope>
    <source>
        <strain evidence="1">GC03-9</strain>
    </source>
</reference>
<organism evidence="1 2">
    <name type="scientific">Christiangramia oceanisediminis</name>
    <dbReference type="NCBI Taxonomy" id="2920386"/>
    <lineage>
        <taxon>Bacteria</taxon>
        <taxon>Pseudomonadati</taxon>
        <taxon>Bacteroidota</taxon>
        <taxon>Flavobacteriia</taxon>
        <taxon>Flavobacteriales</taxon>
        <taxon>Flavobacteriaceae</taxon>
        <taxon>Christiangramia</taxon>
    </lineage>
</organism>
<protein>
    <submittedName>
        <fullName evidence="1">Uncharacterized protein</fullName>
    </submittedName>
</protein>
<dbReference type="EMBL" id="JANCNS010000001">
    <property type="protein sequence ID" value="MCP9198838.1"/>
    <property type="molecule type" value="Genomic_DNA"/>
</dbReference>